<reference evidence="2 3" key="1">
    <citation type="submission" date="2017-03" db="EMBL/GenBank/DDBJ databases">
        <title>Genome Survey of Euroglyphus maynei.</title>
        <authorList>
            <person name="Arlian L.G."/>
            <person name="Morgan M.S."/>
            <person name="Rider S.D."/>
        </authorList>
    </citation>
    <scope>NUCLEOTIDE SEQUENCE [LARGE SCALE GENOMIC DNA]</scope>
    <source>
        <strain evidence="2">Arlian Lab</strain>
        <tissue evidence="2">Whole body</tissue>
    </source>
</reference>
<feature type="transmembrane region" description="Helical" evidence="1">
    <location>
        <begin position="16"/>
        <end position="37"/>
    </location>
</feature>
<keyword evidence="1" id="KW-0472">Membrane</keyword>
<proteinExistence type="predicted"/>
<dbReference type="OrthoDB" id="10396733at2759"/>
<feature type="transmembrane region" description="Helical" evidence="1">
    <location>
        <begin position="89"/>
        <end position="108"/>
    </location>
</feature>
<keyword evidence="1" id="KW-0812">Transmembrane</keyword>
<gene>
    <name evidence="2" type="ORF">BLA29_009646</name>
</gene>
<comment type="caution">
    <text evidence="2">The sequence shown here is derived from an EMBL/GenBank/DDBJ whole genome shotgun (WGS) entry which is preliminary data.</text>
</comment>
<keyword evidence="3" id="KW-1185">Reference proteome</keyword>
<organism evidence="2 3">
    <name type="scientific">Euroglyphus maynei</name>
    <name type="common">Mayne's house dust mite</name>
    <dbReference type="NCBI Taxonomy" id="6958"/>
    <lineage>
        <taxon>Eukaryota</taxon>
        <taxon>Metazoa</taxon>
        <taxon>Ecdysozoa</taxon>
        <taxon>Arthropoda</taxon>
        <taxon>Chelicerata</taxon>
        <taxon>Arachnida</taxon>
        <taxon>Acari</taxon>
        <taxon>Acariformes</taxon>
        <taxon>Sarcoptiformes</taxon>
        <taxon>Astigmata</taxon>
        <taxon>Psoroptidia</taxon>
        <taxon>Analgoidea</taxon>
        <taxon>Pyroglyphidae</taxon>
        <taxon>Pyroglyphinae</taxon>
        <taxon>Euroglyphus</taxon>
    </lineage>
</organism>
<protein>
    <submittedName>
        <fullName evidence="2">Uncharacterized protein</fullName>
    </submittedName>
</protein>
<sequence>MAEEHSISSIFRWKKWTLSLLCVARIILCIVLTVLELQSSSYNLFEQLSIVHGETKAIRISFILFTIVTIFILLIGIFSVYLENYSLSITFGSIIYLVIFIDADLALFYNRINFVGFVLTIFVVLANIWINPDLDHILAQRRMRRNLAINNAIFNHGLKK</sequence>
<evidence type="ECO:0000256" key="1">
    <source>
        <dbReference type="SAM" id="Phobius"/>
    </source>
</evidence>
<name>A0A1Y3BCR4_EURMA</name>
<evidence type="ECO:0000313" key="3">
    <source>
        <dbReference type="Proteomes" id="UP000194236"/>
    </source>
</evidence>
<dbReference type="AlphaFoldDB" id="A0A1Y3BCR4"/>
<feature type="transmembrane region" description="Helical" evidence="1">
    <location>
        <begin position="114"/>
        <end position="134"/>
    </location>
</feature>
<evidence type="ECO:0000313" key="2">
    <source>
        <dbReference type="EMBL" id="OTF77814.1"/>
    </source>
</evidence>
<feature type="transmembrane region" description="Helical" evidence="1">
    <location>
        <begin position="57"/>
        <end position="82"/>
    </location>
</feature>
<dbReference type="Proteomes" id="UP000194236">
    <property type="component" value="Unassembled WGS sequence"/>
</dbReference>
<accession>A0A1Y3BCR4</accession>
<dbReference type="EMBL" id="MUJZ01030771">
    <property type="protein sequence ID" value="OTF77814.1"/>
    <property type="molecule type" value="Genomic_DNA"/>
</dbReference>
<keyword evidence="1" id="KW-1133">Transmembrane helix</keyword>